<dbReference type="InterPro" id="IPR036458">
    <property type="entry name" value="Na:dicarbo_symporter_sf"/>
</dbReference>
<keyword evidence="3" id="KW-1003">Cell membrane</keyword>
<evidence type="ECO:0000256" key="7">
    <source>
        <dbReference type="SAM" id="Phobius"/>
    </source>
</evidence>
<dbReference type="SUPFAM" id="SSF118215">
    <property type="entry name" value="Proton glutamate symport protein"/>
    <property type="match status" value="1"/>
</dbReference>
<proteinExistence type="predicted"/>
<evidence type="ECO:0000256" key="3">
    <source>
        <dbReference type="ARBA" id="ARBA00022475"/>
    </source>
</evidence>
<dbReference type="PANTHER" id="PTHR42865:SF7">
    <property type="entry name" value="PROTON_GLUTAMATE-ASPARTATE SYMPORTER"/>
    <property type="match status" value="1"/>
</dbReference>
<feature type="transmembrane region" description="Helical" evidence="7">
    <location>
        <begin position="333"/>
        <end position="353"/>
    </location>
</feature>
<dbReference type="PANTHER" id="PTHR42865">
    <property type="entry name" value="PROTON/GLUTAMATE-ASPARTATE SYMPORTER"/>
    <property type="match status" value="1"/>
</dbReference>
<feature type="transmembrane region" description="Helical" evidence="7">
    <location>
        <begin position="155"/>
        <end position="172"/>
    </location>
</feature>
<dbReference type="GO" id="GO:0005886">
    <property type="term" value="C:plasma membrane"/>
    <property type="evidence" value="ECO:0007669"/>
    <property type="project" value="UniProtKB-SubCell"/>
</dbReference>
<comment type="subcellular location">
    <subcellularLocation>
        <location evidence="1">Cell membrane</location>
        <topology evidence="1">Multi-pass membrane protein</topology>
    </subcellularLocation>
</comment>
<evidence type="ECO:0000256" key="5">
    <source>
        <dbReference type="ARBA" id="ARBA00022989"/>
    </source>
</evidence>
<keyword evidence="4 7" id="KW-0812">Transmembrane</keyword>
<evidence type="ECO:0000256" key="2">
    <source>
        <dbReference type="ARBA" id="ARBA00022448"/>
    </source>
</evidence>
<sequence length="426" mass="44658">MTSTDDSDAKSEKGNFWFKIPLWKRIIAALILGAIVGTLWGDGAANIKWIGDIFIRLIRMVVVPLVFVTLVSGIVAMGDPKKLGSIGIKTMALYLGTTAVAIVIGLVLATIIQPGVGIDMMGATAETLAPVMPLAERLVGIIPLNPVAALANGDILAVIFFAIIFGSGIMLAGEKGKFVADVMDSATEVMLKIIHMIMEVAPFGVFALIAATTGAKGINALADVVPLAITLTISFILHILITHGGIIKFMLKLPVTRFFKDIIDAQLIAFSTSSSSATMPVTMAVAEENLGIKTPVASSVIPLGATINMDGTGLYVGVVTIFTAQSLGIDLTLVDYGLIALTTTLVSIGTAAVPSASLFLLAAVLGVIGVSAEQTALVVGFLLPFDRPLDMMRTVVNVTGDLSVATAVAKFEDEFDEEVFRRDPKV</sequence>
<feature type="transmembrane region" description="Helical" evidence="7">
    <location>
        <begin position="193"/>
        <end position="215"/>
    </location>
</feature>
<dbReference type="PRINTS" id="PR00173">
    <property type="entry name" value="EDTRNSPORT"/>
</dbReference>
<dbReference type="GO" id="GO:0015293">
    <property type="term" value="F:symporter activity"/>
    <property type="evidence" value="ECO:0007669"/>
    <property type="project" value="UniProtKB-KW"/>
</dbReference>
<dbReference type="EMBL" id="UOED01000013">
    <property type="protein sequence ID" value="VAV86672.1"/>
    <property type="molecule type" value="Genomic_DNA"/>
</dbReference>
<accession>A0A3B0R2H4</accession>
<evidence type="ECO:0000313" key="8">
    <source>
        <dbReference type="EMBL" id="VAV86672.1"/>
    </source>
</evidence>
<evidence type="ECO:0000256" key="6">
    <source>
        <dbReference type="ARBA" id="ARBA00023136"/>
    </source>
</evidence>
<feature type="transmembrane region" description="Helical" evidence="7">
    <location>
        <begin position="359"/>
        <end position="383"/>
    </location>
</feature>
<evidence type="ECO:0000256" key="4">
    <source>
        <dbReference type="ARBA" id="ARBA00022692"/>
    </source>
</evidence>
<dbReference type="GO" id="GO:0006835">
    <property type="term" value="P:dicarboxylic acid transport"/>
    <property type="evidence" value="ECO:0007669"/>
    <property type="project" value="TreeGrafter"/>
</dbReference>
<dbReference type="AlphaFoldDB" id="A0A3B0R2H4"/>
<feature type="transmembrane region" description="Helical" evidence="7">
    <location>
        <begin position="90"/>
        <end position="112"/>
    </location>
</feature>
<dbReference type="Gene3D" id="1.10.3860.10">
    <property type="entry name" value="Sodium:dicarboxylate symporter"/>
    <property type="match status" value="1"/>
</dbReference>
<keyword evidence="5 7" id="KW-1133">Transmembrane helix</keyword>
<keyword evidence="2" id="KW-0813">Transport</keyword>
<feature type="transmembrane region" description="Helical" evidence="7">
    <location>
        <begin position="22"/>
        <end position="41"/>
    </location>
</feature>
<dbReference type="InterPro" id="IPR001991">
    <property type="entry name" value="Na-dicarboxylate_symporter"/>
</dbReference>
<feature type="transmembrane region" description="Helical" evidence="7">
    <location>
        <begin position="227"/>
        <end position="251"/>
    </location>
</feature>
<name>A0A3B0R2H4_9ZZZZ</name>
<evidence type="ECO:0000256" key="1">
    <source>
        <dbReference type="ARBA" id="ARBA00004651"/>
    </source>
</evidence>
<gene>
    <name evidence="8" type="ORF">MNBD_ALPHA02-862</name>
</gene>
<reference evidence="8" key="1">
    <citation type="submission" date="2018-06" db="EMBL/GenBank/DDBJ databases">
        <authorList>
            <person name="Zhirakovskaya E."/>
        </authorList>
    </citation>
    <scope>NUCLEOTIDE SEQUENCE</scope>
</reference>
<organism evidence="8">
    <name type="scientific">hydrothermal vent metagenome</name>
    <dbReference type="NCBI Taxonomy" id="652676"/>
    <lineage>
        <taxon>unclassified sequences</taxon>
        <taxon>metagenomes</taxon>
        <taxon>ecological metagenomes</taxon>
    </lineage>
</organism>
<feature type="transmembrane region" description="Helical" evidence="7">
    <location>
        <begin position="53"/>
        <end position="78"/>
    </location>
</feature>
<keyword evidence="6 7" id="KW-0472">Membrane</keyword>
<protein>
    <submittedName>
        <fullName evidence="8">Proton/glutamate symporter @ Sodium/glutamate symporter</fullName>
    </submittedName>
</protein>
<dbReference type="Pfam" id="PF00375">
    <property type="entry name" value="SDF"/>
    <property type="match status" value="1"/>
</dbReference>